<evidence type="ECO:0000313" key="2">
    <source>
        <dbReference type="Proteomes" id="UP001476950"/>
    </source>
</evidence>
<reference evidence="1 2" key="1">
    <citation type="submission" date="2022-04" db="EMBL/GenBank/DDBJ databases">
        <title>Positive selection, recombination, and allopatry shape intraspecific diversity of widespread and dominant cyanobacteria.</title>
        <authorList>
            <person name="Wei J."/>
            <person name="Shu W."/>
            <person name="Hu C."/>
        </authorList>
    </citation>
    <scope>NUCLEOTIDE SEQUENCE [LARGE SCALE GENOMIC DNA]</scope>
    <source>
        <strain evidence="1 2">AS-A4</strain>
    </source>
</reference>
<dbReference type="EMBL" id="JAMPLM010000001">
    <property type="protein sequence ID" value="MEP1057143.1"/>
    <property type="molecule type" value="Genomic_DNA"/>
</dbReference>
<gene>
    <name evidence="1" type="ORF">NDI38_01760</name>
</gene>
<protein>
    <submittedName>
        <fullName evidence="1">Uncharacterized protein</fullName>
    </submittedName>
</protein>
<keyword evidence="2" id="KW-1185">Reference proteome</keyword>
<accession>A0ABV0KD41</accession>
<dbReference type="RefSeq" id="WP_190453977.1">
    <property type="nucleotide sequence ID" value="NZ_JAMPLM010000001.1"/>
</dbReference>
<dbReference type="Proteomes" id="UP001476950">
    <property type="component" value="Unassembled WGS sequence"/>
</dbReference>
<evidence type="ECO:0000313" key="1">
    <source>
        <dbReference type="EMBL" id="MEP1057143.1"/>
    </source>
</evidence>
<name>A0ABV0KD41_9CYAN</name>
<sequence length="148" mass="16772">MGFPLNHGCGSPAVPCFQPSQIVGLEHEASCLYAEVVQVIESRQSCWVRPLMLVFWSEATQRQNSALATMTACYDLRHDSDLLLPLTLFRVALDVEVLPWLADLYIDDRDVADSEKKASGHQLFKEFIQQVWQAHPEVFQAPSRLKKT</sequence>
<proteinExistence type="predicted"/>
<comment type="caution">
    <text evidence="1">The sequence shown here is derived from an EMBL/GenBank/DDBJ whole genome shotgun (WGS) entry which is preliminary data.</text>
</comment>
<organism evidence="1 2">
    <name type="scientific">Stenomitos frigidus AS-A4</name>
    <dbReference type="NCBI Taxonomy" id="2933935"/>
    <lineage>
        <taxon>Bacteria</taxon>
        <taxon>Bacillati</taxon>
        <taxon>Cyanobacteriota</taxon>
        <taxon>Cyanophyceae</taxon>
        <taxon>Leptolyngbyales</taxon>
        <taxon>Leptolyngbyaceae</taxon>
        <taxon>Stenomitos</taxon>
    </lineage>
</organism>